<name>A0A520KS47_METT2</name>
<dbReference type="Proteomes" id="UP000317158">
    <property type="component" value="Unassembled WGS sequence"/>
</dbReference>
<proteinExistence type="inferred from homology"/>
<dbReference type="EMBL" id="RXIF01000006">
    <property type="protein sequence ID" value="RZN64610.1"/>
    <property type="molecule type" value="Genomic_DNA"/>
</dbReference>
<organism evidence="4 5">
    <name type="scientific">Methanoliparum thermophilum</name>
    <dbReference type="NCBI Taxonomy" id="2491083"/>
    <lineage>
        <taxon>Archaea</taxon>
        <taxon>Methanobacteriati</taxon>
        <taxon>Methanobacteriota</taxon>
        <taxon>Candidatus Methanoliparia</taxon>
        <taxon>Candidatus Methanoliparales</taxon>
        <taxon>Candidatus Methanoliparaceae</taxon>
        <taxon>Candidatus Methanoliparum</taxon>
    </lineage>
</organism>
<dbReference type="Pfam" id="PF00881">
    <property type="entry name" value="Nitroreductase"/>
    <property type="match status" value="1"/>
</dbReference>
<sequence>MKVLDIIKERRSVRDFTDEDVSDEEIETVIDAARWAPSWANTQCWDFVIIKDDEMKKRLLDAFGPTNPGKKSVEKAPAIIVVCGKKKVSGVKGGEYVTTKGDWLMFDTALATQNICLQAHALGLGTVILGFFDAEYVAKVLNIPDNVEVVVIVPIGRPARVPKAPKRRELNEIIHWERY</sequence>
<dbReference type="SUPFAM" id="SSF55469">
    <property type="entry name" value="FMN-dependent nitroreductase-like"/>
    <property type="match status" value="1"/>
</dbReference>
<protein>
    <submittedName>
        <fullName evidence="4">Nitroreductase</fullName>
    </submittedName>
</protein>
<evidence type="ECO:0000313" key="5">
    <source>
        <dbReference type="Proteomes" id="UP000317158"/>
    </source>
</evidence>
<dbReference type="PANTHER" id="PTHR43673:SF10">
    <property type="entry name" value="NADH DEHYDROGENASE_NAD(P)H NITROREDUCTASE XCC3605-RELATED"/>
    <property type="match status" value="1"/>
</dbReference>
<comment type="caution">
    <text evidence="4">The sequence shown here is derived from an EMBL/GenBank/DDBJ whole genome shotgun (WGS) entry which is preliminary data.</text>
</comment>
<evidence type="ECO:0000313" key="4">
    <source>
        <dbReference type="EMBL" id="RZN64610.1"/>
    </source>
</evidence>
<dbReference type="Gene3D" id="3.40.109.10">
    <property type="entry name" value="NADH Oxidase"/>
    <property type="match status" value="1"/>
</dbReference>
<dbReference type="PANTHER" id="PTHR43673">
    <property type="entry name" value="NAD(P)H NITROREDUCTASE YDGI-RELATED"/>
    <property type="match status" value="1"/>
</dbReference>
<dbReference type="InterPro" id="IPR029479">
    <property type="entry name" value="Nitroreductase"/>
</dbReference>
<dbReference type="InterPro" id="IPR000415">
    <property type="entry name" value="Nitroreductase-like"/>
</dbReference>
<comment type="similarity">
    <text evidence="1">Belongs to the nitroreductase family.</text>
</comment>
<evidence type="ECO:0000259" key="3">
    <source>
        <dbReference type="Pfam" id="PF00881"/>
    </source>
</evidence>
<keyword evidence="2" id="KW-0560">Oxidoreductase</keyword>
<dbReference type="GO" id="GO:0016491">
    <property type="term" value="F:oxidoreductase activity"/>
    <property type="evidence" value="ECO:0007669"/>
    <property type="project" value="UniProtKB-KW"/>
</dbReference>
<reference evidence="4 5" key="1">
    <citation type="journal article" date="2019" name="Nat. Microbiol.">
        <title>Wide diversity of methane and short-chain alkane metabolisms in uncultured archaea.</title>
        <authorList>
            <person name="Borrel G."/>
            <person name="Adam P.S."/>
            <person name="McKay L.J."/>
            <person name="Chen L.X."/>
            <person name="Sierra-Garcia I.N."/>
            <person name="Sieber C.M."/>
            <person name="Letourneur Q."/>
            <person name="Ghozlane A."/>
            <person name="Andersen G.L."/>
            <person name="Li W.J."/>
            <person name="Hallam S.J."/>
            <person name="Muyzer G."/>
            <person name="de Oliveira V.M."/>
            <person name="Inskeep W.P."/>
            <person name="Banfield J.F."/>
            <person name="Gribaldo S."/>
        </authorList>
    </citation>
    <scope>NUCLEOTIDE SEQUENCE [LARGE SCALE GENOMIC DNA]</scope>
    <source>
        <strain evidence="4">NM1a</strain>
    </source>
</reference>
<feature type="domain" description="Nitroreductase" evidence="3">
    <location>
        <begin position="7"/>
        <end position="157"/>
    </location>
</feature>
<accession>A0A520KS47</accession>
<dbReference type="AlphaFoldDB" id="A0A520KS47"/>
<gene>
    <name evidence="4" type="ORF">EF806_04575</name>
</gene>
<evidence type="ECO:0000256" key="2">
    <source>
        <dbReference type="ARBA" id="ARBA00023002"/>
    </source>
</evidence>
<evidence type="ECO:0000256" key="1">
    <source>
        <dbReference type="ARBA" id="ARBA00007118"/>
    </source>
</evidence>